<accession>A0A7S1TEN3</accession>
<dbReference type="InterPro" id="IPR045281">
    <property type="entry name" value="CONSTANS-like"/>
</dbReference>
<dbReference type="PROSITE" id="PS51017">
    <property type="entry name" value="CCT"/>
    <property type="match status" value="1"/>
</dbReference>
<keyword evidence="2" id="KW-0539">Nucleus</keyword>
<comment type="subcellular location">
    <subcellularLocation>
        <location evidence="1">Nucleus</location>
    </subcellularLocation>
</comment>
<organism evidence="5">
    <name type="scientific">Compsopogon caeruleus</name>
    <dbReference type="NCBI Taxonomy" id="31354"/>
    <lineage>
        <taxon>Eukaryota</taxon>
        <taxon>Rhodophyta</taxon>
        <taxon>Compsopogonophyceae</taxon>
        <taxon>Compsopogonales</taxon>
        <taxon>Compsopogonaceae</taxon>
        <taxon>Compsopogon</taxon>
    </lineage>
</organism>
<feature type="compositionally biased region" description="Polar residues" evidence="3">
    <location>
        <begin position="47"/>
        <end position="61"/>
    </location>
</feature>
<reference evidence="5" key="1">
    <citation type="submission" date="2021-01" db="EMBL/GenBank/DDBJ databases">
        <authorList>
            <person name="Corre E."/>
            <person name="Pelletier E."/>
            <person name="Niang G."/>
            <person name="Scheremetjew M."/>
            <person name="Finn R."/>
            <person name="Kale V."/>
            <person name="Holt S."/>
            <person name="Cochrane G."/>
            <person name="Meng A."/>
            <person name="Brown T."/>
            <person name="Cohen L."/>
        </authorList>
    </citation>
    <scope>NUCLEOTIDE SEQUENCE</scope>
    <source>
        <strain evidence="5">SAG 36.94</strain>
    </source>
</reference>
<evidence type="ECO:0000256" key="2">
    <source>
        <dbReference type="ARBA" id="ARBA00023242"/>
    </source>
</evidence>
<feature type="region of interest" description="Disordered" evidence="3">
    <location>
        <begin position="29"/>
        <end position="61"/>
    </location>
</feature>
<feature type="region of interest" description="Disordered" evidence="3">
    <location>
        <begin position="105"/>
        <end position="149"/>
    </location>
</feature>
<dbReference type="GO" id="GO:0003700">
    <property type="term" value="F:DNA-binding transcription factor activity"/>
    <property type="evidence" value="ECO:0007669"/>
    <property type="project" value="TreeGrafter"/>
</dbReference>
<dbReference type="InterPro" id="IPR010402">
    <property type="entry name" value="CCT_domain"/>
</dbReference>
<feature type="domain" description="CCT" evidence="4">
    <location>
        <begin position="78"/>
        <end position="120"/>
    </location>
</feature>
<proteinExistence type="predicted"/>
<dbReference type="AlphaFoldDB" id="A0A7S1TEN3"/>
<dbReference type="Pfam" id="PF06203">
    <property type="entry name" value="CCT"/>
    <property type="match status" value="1"/>
</dbReference>
<dbReference type="EMBL" id="HBGH01011801">
    <property type="protein sequence ID" value="CAD9234463.1"/>
    <property type="molecule type" value="Transcribed_RNA"/>
</dbReference>
<evidence type="ECO:0000259" key="4">
    <source>
        <dbReference type="PROSITE" id="PS51017"/>
    </source>
</evidence>
<gene>
    <name evidence="5" type="ORF">CCAE0312_LOCUS6552</name>
</gene>
<evidence type="ECO:0000256" key="1">
    <source>
        <dbReference type="ARBA" id="ARBA00004123"/>
    </source>
</evidence>
<evidence type="ECO:0000256" key="3">
    <source>
        <dbReference type="SAM" id="MobiDB-lite"/>
    </source>
</evidence>
<dbReference type="PANTHER" id="PTHR31319:SF77">
    <property type="entry name" value="ZINC FINGER PROTEIN CONSTANS-LIKE 4"/>
    <property type="match status" value="1"/>
</dbReference>
<evidence type="ECO:0000313" key="5">
    <source>
        <dbReference type="EMBL" id="CAD9234463.1"/>
    </source>
</evidence>
<sequence length="149" mass="16834">MVEYSGGRMGIPRANSETNMAVSALFKMMQSAEERGPSEGSWESAEAANTTDGEVGSTPTPQVVEVAPWVVRYSPQERRLRVERYREKRRQRSFKKTIRYDIRKKLADTRPRIRGRFSKPAPPEETEALTSEGALTDEKPSVSTEALRT</sequence>
<dbReference type="PANTHER" id="PTHR31319">
    <property type="entry name" value="ZINC FINGER PROTEIN CONSTANS-LIKE 4"/>
    <property type="match status" value="1"/>
</dbReference>
<name>A0A7S1TEN3_9RHOD</name>
<protein>
    <recommendedName>
        <fullName evidence="4">CCT domain-containing protein</fullName>
    </recommendedName>
</protein>
<dbReference type="GO" id="GO:0005634">
    <property type="term" value="C:nucleus"/>
    <property type="evidence" value="ECO:0007669"/>
    <property type="project" value="UniProtKB-SubCell"/>
</dbReference>